<reference evidence="1 2" key="1">
    <citation type="submission" date="2016-08" db="EMBL/GenBank/DDBJ databases">
        <title>Hymenobacter coccineus sp. nov., Hymenobacter lapidarius sp. nov. and Hymenobacter glacialis sp. nov., isolated from Antarctic soil.</title>
        <authorList>
            <person name="Sedlacek I."/>
            <person name="Kralova S."/>
            <person name="Kyrova K."/>
            <person name="Maslanova I."/>
            <person name="Stankova E."/>
            <person name="Vrbovska V."/>
            <person name="Nemec M."/>
            <person name="Bartak M."/>
            <person name="Svec P."/>
            <person name="Busse H.-J."/>
            <person name="Pantucek R."/>
        </authorList>
    </citation>
    <scope>NUCLEOTIDE SEQUENCE [LARGE SCALE GENOMIC DNA]</scope>
    <source>
        <strain evidence="1 2">CCM 8649</strain>
    </source>
</reference>
<organism evidence="1 2">
    <name type="scientific">Hymenobacter coccineus</name>
    <dbReference type="NCBI Taxonomy" id="1908235"/>
    <lineage>
        <taxon>Bacteria</taxon>
        <taxon>Pseudomonadati</taxon>
        <taxon>Bacteroidota</taxon>
        <taxon>Cytophagia</taxon>
        <taxon>Cytophagales</taxon>
        <taxon>Hymenobacteraceae</taxon>
        <taxon>Hymenobacter</taxon>
    </lineage>
</organism>
<dbReference type="EMBL" id="MDZA01000437">
    <property type="protein sequence ID" value="OGX82111.1"/>
    <property type="molecule type" value="Genomic_DNA"/>
</dbReference>
<comment type="caution">
    <text evidence="1">The sequence shown here is derived from an EMBL/GenBank/DDBJ whole genome shotgun (WGS) entry which is preliminary data.</text>
</comment>
<keyword evidence="2" id="KW-1185">Reference proteome</keyword>
<accession>A0A1G1SU31</accession>
<proteinExistence type="predicted"/>
<evidence type="ECO:0000313" key="1">
    <source>
        <dbReference type="EMBL" id="OGX82111.1"/>
    </source>
</evidence>
<gene>
    <name evidence="1" type="ORF">BEN49_02880</name>
</gene>
<sequence>MTNPSGVSPPSSVADKLGAQRFWPAVVVPCTQPTTGQPPAGGDWCGTNSSVEARVISPATLGI</sequence>
<dbReference type="AlphaFoldDB" id="A0A1G1SU31"/>
<evidence type="ECO:0000313" key="2">
    <source>
        <dbReference type="Proteomes" id="UP000177506"/>
    </source>
</evidence>
<dbReference type="Proteomes" id="UP000177506">
    <property type="component" value="Unassembled WGS sequence"/>
</dbReference>
<protein>
    <submittedName>
        <fullName evidence="1">Uncharacterized protein</fullName>
    </submittedName>
</protein>
<name>A0A1G1SU31_9BACT</name>